<protein>
    <recommendedName>
        <fullName evidence="3">Aldehyde dehydrogenase domain-containing protein</fullName>
    </recommendedName>
</protein>
<dbReference type="GO" id="GO:0003842">
    <property type="term" value="F:L-glutamate gamma-semialdehyde dehydrogenase activity"/>
    <property type="evidence" value="ECO:0007669"/>
    <property type="project" value="TreeGrafter"/>
</dbReference>
<dbReference type="Proteomes" id="UP000251891">
    <property type="component" value="Unassembled WGS sequence"/>
</dbReference>
<reference evidence="4 5" key="1">
    <citation type="submission" date="2018-06" db="EMBL/GenBank/DDBJ databases">
        <title>Actinomadura craniellae sp. nov. isolated from marine sponge Craniella sp.</title>
        <authorList>
            <person name="Li L."/>
            <person name="Xu Q.H."/>
            <person name="Lin H.W."/>
            <person name="Lu Y.H."/>
        </authorList>
    </citation>
    <scope>NUCLEOTIDE SEQUENCE [LARGE SCALE GENOMIC DNA]</scope>
    <source>
        <strain evidence="4 5">LHW63021</strain>
    </source>
</reference>
<dbReference type="SUPFAM" id="SSF53720">
    <property type="entry name" value="ALDH-like"/>
    <property type="match status" value="1"/>
</dbReference>
<keyword evidence="1" id="KW-0560">Oxidoreductase</keyword>
<organism evidence="4 5">
    <name type="scientific">Actinomadura craniellae</name>
    <dbReference type="NCBI Taxonomy" id="2231787"/>
    <lineage>
        <taxon>Bacteria</taxon>
        <taxon>Bacillati</taxon>
        <taxon>Actinomycetota</taxon>
        <taxon>Actinomycetes</taxon>
        <taxon>Streptosporangiales</taxon>
        <taxon>Thermomonosporaceae</taxon>
        <taxon>Actinomadura</taxon>
    </lineage>
</organism>
<evidence type="ECO:0000259" key="3">
    <source>
        <dbReference type="Pfam" id="PF00171"/>
    </source>
</evidence>
<dbReference type="InterPro" id="IPR016163">
    <property type="entry name" value="Ald_DH_C"/>
</dbReference>
<accession>A0A365H950</accession>
<comment type="caution">
    <text evidence="4">The sequence shown here is derived from an EMBL/GenBank/DDBJ whole genome shotgun (WGS) entry which is preliminary data.</text>
</comment>
<dbReference type="Gene3D" id="3.40.605.10">
    <property type="entry name" value="Aldehyde Dehydrogenase, Chain A, domain 1"/>
    <property type="match status" value="1"/>
</dbReference>
<evidence type="ECO:0000256" key="1">
    <source>
        <dbReference type="ARBA" id="ARBA00023002"/>
    </source>
</evidence>
<dbReference type="Pfam" id="PF00171">
    <property type="entry name" value="Aldedh"/>
    <property type="match status" value="1"/>
</dbReference>
<dbReference type="InterPro" id="IPR016161">
    <property type="entry name" value="Ald_DH/histidinol_DH"/>
</dbReference>
<dbReference type="InterPro" id="IPR015590">
    <property type="entry name" value="Aldehyde_DH_dom"/>
</dbReference>
<dbReference type="PANTHER" id="PTHR42862:SF1">
    <property type="entry name" value="DELTA-1-PYRROLINE-5-CARBOXYLATE DEHYDROGENASE 2, ISOFORM A-RELATED"/>
    <property type="match status" value="1"/>
</dbReference>
<sequence length="426" mass="46873">MLARQPKSFSFADCPKRWMVVQHGRARWMKQNRSWVEQVSAGLADKLERNSSAILECLTRYETWGTAHDEIFRSIRTLNGIAREWQYIRDVDQRLTVASFLPVNQPLYGLTLFGIMPALMVRRVEVRPSWVTADVVSDIWKRISVPELESRLSIRNTERRHFTRECASESDAVILTGTYATALSVARAGLKSGSLLIFNGSGVNPVVVMPDADLGRAADGIIRSVTYNSGQDCAAPKCVLIHSIIADEIIGILASGLRKMNIGSCGDPAVDIGPVARPSSVTNVVDFLTDHRGEVVVGGCIDVPRRLIHPTLVVSRLDDQFRFPELYAPVLNIGVFDDPDTVMAFIHSDRYQRHAMYASVYGSLKGDLLKTTVLRDETVLDHEDGNLPFGGWGTEASFVKRSGEPPIRGPVLVSAALSTVGQGGGR</sequence>
<dbReference type="GO" id="GO:0010133">
    <property type="term" value="P:L-proline catabolic process to L-glutamate"/>
    <property type="evidence" value="ECO:0007669"/>
    <property type="project" value="TreeGrafter"/>
</dbReference>
<evidence type="ECO:0000313" key="4">
    <source>
        <dbReference type="EMBL" id="RAY15538.1"/>
    </source>
</evidence>
<feature type="domain" description="Aldehyde dehydrogenase" evidence="3">
    <location>
        <begin position="169"/>
        <end position="351"/>
    </location>
</feature>
<dbReference type="EMBL" id="QLYX01000003">
    <property type="protein sequence ID" value="RAY15538.1"/>
    <property type="molecule type" value="Genomic_DNA"/>
</dbReference>
<dbReference type="InterPro" id="IPR016162">
    <property type="entry name" value="Ald_DH_N"/>
</dbReference>
<dbReference type="PANTHER" id="PTHR42862">
    <property type="entry name" value="DELTA-1-PYRROLINE-5-CARBOXYLATE DEHYDROGENASE 1, ISOFORM A-RELATED"/>
    <property type="match status" value="1"/>
</dbReference>
<evidence type="ECO:0000313" key="5">
    <source>
        <dbReference type="Proteomes" id="UP000251891"/>
    </source>
</evidence>
<dbReference type="AlphaFoldDB" id="A0A365H950"/>
<proteinExistence type="predicted"/>
<keyword evidence="2" id="KW-0520">NAD</keyword>
<dbReference type="InterPro" id="IPR050485">
    <property type="entry name" value="Proline_metab_enzyme"/>
</dbReference>
<evidence type="ECO:0000256" key="2">
    <source>
        <dbReference type="ARBA" id="ARBA00023027"/>
    </source>
</evidence>
<dbReference type="Gene3D" id="3.40.309.10">
    <property type="entry name" value="Aldehyde Dehydrogenase, Chain A, domain 2"/>
    <property type="match status" value="1"/>
</dbReference>
<name>A0A365H950_9ACTN</name>
<keyword evidence="5" id="KW-1185">Reference proteome</keyword>
<dbReference type="GO" id="GO:0009898">
    <property type="term" value="C:cytoplasmic side of plasma membrane"/>
    <property type="evidence" value="ECO:0007669"/>
    <property type="project" value="TreeGrafter"/>
</dbReference>
<gene>
    <name evidence="4" type="ORF">DPM19_06985</name>
</gene>